<protein>
    <submittedName>
        <fullName evidence="2">Myosin heavy fast skeletal muscle-like protein</fullName>
    </submittedName>
</protein>
<name>A0A498LHG5_LABRO</name>
<dbReference type="Proteomes" id="UP000290572">
    <property type="component" value="Unassembled WGS sequence"/>
</dbReference>
<dbReference type="AlphaFoldDB" id="A0A498LHG5"/>
<accession>A0A498LHG5</accession>
<dbReference type="EMBL" id="QBIY01013356">
    <property type="protein sequence ID" value="RXN06973.1"/>
    <property type="molecule type" value="Genomic_DNA"/>
</dbReference>
<evidence type="ECO:0000313" key="3">
    <source>
        <dbReference type="Proteomes" id="UP000290572"/>
    </source>
</evidence>
<evidence type="ECO:0000256" key="1">
    <source>
        <dbReference type="SAM" id="MobiDB-lite"/>
    </source>
</evidence>
<keyword evidence="3" id="KW-1185">Reference proteome</keyword>
<proteinExistence type="predicted"/>
<organism evidence="2 3">
    <name type="scientific">Labeo rohita</name>
    <name type="common">Indian major carp</name>
    <name type="synonym">Cyprinus rohita</name>
    <dbReference type="NCBI Taxonomy" id="84645"/>
    <lineage>
        <taxon>Eukaryota</taxon>
        <taxon>Metazoa</taxon>
        <taxon>Chordata</taxon>
        <taxon>Craniata</taxon>
        <taxon>Vertebrata</taxon>
        <taxon>Euteleostomi</taxon>
        <taxon>Actinopterygii</taxon>
        <taxon>Neopterygii</taxon>
        <taxon>Teleostei</taxon>
        <taxon>Ostariophysi</taxon>
        <taxon>Cypriniformes</taxon>
        <taxon>Cyprinidae</taxon>
        <taxon>Labeoninae</taxon>
        <taxon>Labeonini</taxon>
        <taxon>Labeo</taxon>
    </lineage>
</organism>
<gene>
    <name evidence="2" type="ORF">ROHU_032589</name>
</gene>
<evidence type="ECO:0000313" key="2">
    <source>
        <dbReference type="EMBL" id="RXN06973.1"/>
    </source>
</evidence>
<comment type="caution">
    <text evidence="2">The sequence shown here is derived from an EMBL/GenBank/DDBJ whole genome shotgun (WGS) entry which is preliminary data.</text>
</comment>
<feature type="region of interest" description="Disordered" evidence="1">
    <location>
        <begin position="35"/>
        <end position="90"/>
    </location>
</feature>
<reference evidence="2 3" key="1">
    <citation type="submission" date="2018-03" db="EMBL/GenBank/DDBJ databases">
        <title>Draft genome sequence of Rohu Carp (Labeo rohita).</title>
        <authorList>
            <person name="Das P."/>
            <person name="Kushwaha B."/>
            <person name="Joshi C.G."/>
            <person name="Kumar D."/>
            <person name="Nagpure N.S."/>
            <person name="Sahoo L."/>
            <person name="Das S.P."/>
            <person name="Bit A."/>
            <person name="Patnaik S."/>
            <person name="Meher P.K."/>
            <person name="Jayasankar P."/>
            <person name="Koringa P.G."/>
            <person name="Patel N.V."/>
            <person name="Hinsu A.T."/>
            <person name="Kumar R."/>
            <person name="Pandey M."/>
            <person name="Agarwal S."/>
            <person name="Srivastava S."/>
            <person name="Singh M."/>
            <person name="Iquebal M.A."/>
            <person name="Jaiswal S."/>
            <person name="Angadi U.B."/>
            <person name="Kumar N."/>
            <person name="Raza M."/>
            <person name="Shah T.M."/>
            <person name="Rai A."/>
            <person name="Jena J.K."/>
        </authorList>
    </citation>
    <scope>NUCLEOTIDE SEQUENCE [LARGE SCALE GENOMIC DNA]</scope>
    <source>
        <strain evidence="2">DASCIFA01</strain>
        <tissue evidence="2">Testis</tissue>
    </source>
</reference>
<sequence length="125" mass="13355">MVRNGVRVSVSGVCETLTCVRAVVRLIALSKRPLPLTGERVTEEDPEIEETALLSSISEKKETKDSPPGPPPGEGVVCSPSPEEQLHPSLGRPSQGLLLFRLPPVLVGAWTGRAAALRLAPQRCL</sequence>